<dbReference type="SUPFAM" id="SSF52540">
    <property type="entry name" value="P-loop containing nucleoside triphosphate hydrolases"/>
    <property type="match status" value="1"/>
</dbReference>
<dbReference type="InterPro" id="IPR041452">
    <property type="entry name" value="APAF1_C"/>
</dbReference>
<protein>
    <recommendedName>
        <fullName evidence="10">Apoptotic protease-activating factor 1</fullName>
    </recommendedName>
</protein>
<dbReference type="PRINTS" id="PR00364">
    <property type="entry name" value="DISEASERSIST"/>
</dbReference>
<dbReference type="PANTHER" id="PTHR22845:SF5">
    <property type="entry name" value="APOPTOTIC PROTEASE-ACTIVATING FACTOR 1"/>
    <property type="match status" value="1"/>
</dbReference>
<keyword evidence="3" id="KW-0677">Repeat</keyword>
<dbReference type="Gene3D" id="3.40.50.300">
    <property type="entry name" value="P-loop containing nucleotide triphosphate hydrolases"/>
    <property type="match status" value="1"/>
</dbReference>
<sequence>MDLQVDLNVLREQREKFEKDLYYDAIETLIGELDQDEVNKITAMNNLNLKIQTMLSIIQHQSDTVKQRDLLNKFKDFLHKDYYWLYDLFKQNKNSSYVRDVLSVGGVPVLPERNVSRTEILTKVRSSIVSLAKSDRRFLVLHGLIGCGKSSLATEALYDSSLLSHFSDGVYWVMVGSDGKDKIRSLQEELNVRLKEHDPDLSANSKIALIQLRQRYLETKPNCLIILDDVHSEDVVKFLDVGVNFIITTRDMNVIKDNRSISNFIKVPDHFTQAESLQLFAMSLNVRKDDLPNVPVRTILKLCKGLPINVAVISAELADHQEDLRTDSSERWSHYINILQTNRRNLNEYSYQYINKAISLAVENLSDRLKKCFYHFVVFREDVNLRPEVLATVWGISKIRAENIMTEFVKKSLLGRYWNKTLSSYVYGVHDLFLDYLRTVLPQDTIKSYHRNLLESYKFHFPDWTSKLPKNDNYIYYYLGYHLMAADLKQHFTLIYTDLEFLEAKLQAVEPFDLILDFSRYSDQIENGMNKMEIKALKEFIEQYGPAIHKGMDIAQLALQESPDSYVHKMGKVLAKKRNKTDKKCYIEFPHHQIEKGDWIPRVINMRDKKVTAVCFAHSTHIVIAMKGGYLELWNMKCIRLRNFVGHLGDITYITTNNEQTRLFSCSKDKTIRVWNLELDKNIEENYDLSPERTQLSYYDFWPSVTKGVDAIKEIEFPRPAIWVAHYYNKISAICCNDSEKSTELHLYNNYRHFETFEFPGLRVCEFSGDGQFIIAGGDSGVHIISLDDLSVKTPINHPTIGLSILHNGTMGGLVTVSRDRVDFWGDQTIAAFEKHHFEKKIEEQGAKYSLFHIGHHIALVTEKNDILILDSDTGCTLQFISGSNIEKITAIAVKKGMLLTAFSDNRVEIKPIEIVDVPISKIFWPSSQNFPIVTKVEKAVKIKVVCDNRTKYCYTAKDPVNNLASTCPVEDEIHIVYSTSWGEVCLINTKLQEVCKLDDFKFTCPTTILKLFQHEDKRLVAASTTQDHLMVLDITKTPHKMYIFGKDVKGITSCYLTCTGEIIFSTKDSVQVWDLGTCNSLYVLEDAKLIAIHEGKSLILISQDMKISLRKSSTDEEIWKYSINCDLASFSPDGQILALVSRRQLLVVDILCLSPHVYELPNFMRCHSYNSLAVTDSRIACISTNQPCIFIASPNGPLASAAVQLSSLIAFNDSFAAIDKSGTLHMLQLVDFNDTP</sequence>
<dbReference type="Pfam" id="PF00931">
    <property type="entry name" value="NB-ARC"/>
    <property type="match status" value="1"/>
</dbReference>
<dbReference type="OrthoDB" id="1357022at2759"/>
<evidence type="ECO:0000256" key="2">
    <source>
        <dbReference type="ARBA" id="ARBA00022703"/>
    </source>
</evidence>
<dbReference type="Gene3D" id="1.25.40.370">
    <property type="match status" value="1"/>
</dbReference>
<dbReference type="PROSITE" id="PS50082">
    <property type="entry name" value="WD_REPEATS_2"/>
    <property type="match status" value="1"/>
</dbReference>
<dbReference type="InterPro" id="IPR036388">
    <property type="entry name" value="WH-like_DNA-bd_sf"/>
</dbReference>
<evidence type="ECO:0000259" key="7">
    <source>
        <dbReference type="Pfam" id="PF21296"/>
    </source>
</evidence>
<keyword evidence="2" id="KW-0053">Apoptosis</keyword>
<dbReference type="InterPro" id="IPR048975">
    <property type="entry name" value="WHD_APAF1"/>
</dbReference>
<dbReference type="InterPro" id="IPR027417">
    <property type="entry name" value="P-loop_NTPase"/>
</dbReference>
<keyword evidence="9" id="KW-1185">Reference proteome</keyword>
<feature type="repeat" description="WD" evidence="4">
    <location>
        <begin position="644"/>
        <end position="685"/>
    </location>
</feature>
<dbReference type="GO" id="GO:0005829">
    <property type="term" value="C:cytosol"/>
    <property type="evidence" value="ECO:0007669"/>
    <property type="project" value="UniProtKB-ARBA"/>
</dbReference>
<dbReference type="InterPro" id="IPR019775">
    <property type="entry name" value="WD40_repeat_CS"/>
</dbReference>
<evidence type="ECO:0000256" key="3">
    <source>
        <dbReference type="ARBA" id="ARBA00022737"/>
    </source>
</evidence>
<dbReference type="InterPro" id="IPR015943">
    <property type="entry name" value="WD40/YVTN_repeat-like_dom_sf"/>
</dbReference>
<dbReference type="InterPro" id="IPR042197">
    <property type="entry name" value="Apaf_helical"/>
</dbReference>
<evidence type="ECO:0000313" key="9">
    <source>
        <dbReference type="Proteomes" id="UP000494040"/>
    </source>
</evidence>
<organism evidence="8 9">
    <name type="scientific">Cimex lectularius</name>
    <name type="common">Bed bug</name>
    <name type="synonym">Acanthia lectularia</name>
    <dbReference type="NCBI Taxonomy" id="79782"/>
    <lineage>
        <taxon>Eukaryota</taxon>
        <taxon>Metazoa</taxon>
        <taxon>Ecdysozoa</taxon>
        <taxon>Arthropoda</taxon>
        <taxon>Hexapoda</taxon>
        <taxon>Insecta</taxon>
        <taxon>Pterygota</taxon>
        <taxon>Neoptera</taxon>
        <taxon>Paraneoptera</taxon>
        <taxon>Hemiptera</taxon>
        <taxon>Heteroptera</taxon>
        <taxon>Panheteroptera</taxon>
        <taxon>Cimicomorpha</taxon>
        <taxon>Cimicidae</taxon>
        <taxon>Cimex</taxon>
    </lineage>
</organism>
<dbReference type="Pfam" id="PF00400">
    <property type="entry name" value="WD40"/>
    <property type="match status" value="1"/>
</dbReference>
<dbReference type="SMART" id="SM00320">
    <property type="entry name" value="WD40"/>
    <property type="match status" value="4"/>
</dbReference>
<dbReference type="AlphaFoldDB" id="A0A8I6RT90"/>
<evidence type="ECO:0008006" key="10">
    <source>
        <dbReference type="Google" id="ProtNLM"/>
    </source>
</evidence>
<dbReference type="EnsemblMetazoa" id="XM_014396521.2">
    <property type="protein sequence ID" value="XP_014252007.1"/>
    <property type="gene ID" value="LOC106668095"/>
</dbReference>
<dbReference type="Gene3D" id="2.130.10.10">
    <property type="entry name" value="YVTN repeat-like/Quinoprotein amine dehydrogenase"/>
    <property type="match status" value="2"/>
</dbReference>
<dbReference type="Pfam" id="PF17908">
    <property type="entry name" value="APAF1_C"/>
    <property type="match status" value="1"/>
</dbReference>
<evidence type="ECO:0000256" key="1">
    <source>
        <dbReference type="ARBA" id="ARBA00022574"/>
    </source>
</evidence>
<name>A0A8I6RT90_CIMLE</name>
<evidence type="ECO:0000259" key="5">
    <source>
        <dbReference type="Pfam" id="PF00931"/>
    </source>
</evidence>
<feature type="domain" description="APAF-1 helical" evidence="6">
    <location>
        <begin position="447"/>
        <end position="578"/>
    </location>
</feature>
<evidence type="ECO:0000313" key="8">
    <source>
        <dbReference type="EnsemblMetazoa" id="XP_014252007.1"/>
    </source>
</evidence>
<dbReference type="Pfam" id="PF21296">
    <property type="entry name" value="WHD_APAF1"/>
    <property type="match status" value="1"/>
</dbReference>
<dbReference type="InterPro" id="IPR001680">
    <property type="entry name" value="WD40_rpt"/>
</dbReference>
<dbReference type="OMA" id="HELCKGR"/>
<proteinExistence type="predicted"/>
<dbReference type="PROSITE" id="PS50294">
    <property type="entry name" value="WD_REPEATS_REGION"/>
    <property type="match status" value="1"/>
</dbReference>
<dbReference type="KEGG" id="clec:106668095"/>
<dbReference type="PANTHER" id="PTHR22845">
    <property type="entry name" value="APOPTOTIC PROTEASE-ACTIVATING FACTOR 1"/>
    <property type="match status" value="1"/>
</dbReference>
<feature type="domain" description="Apoptotic protease-activating factor 1 winged-helix" evidence="7">
    <location>
        <begin position="370"/>
        <end position="437"/>
    </location>
</feature>
<dbReference type="Gene3D" id="1.10.10.10">
    <property type="entry name" value="Winged helix-like DNA-binding domain superfamily/Winged helix DNA-binding domain"/>
    <property type="match status" value="1"/>
</dbReference>
<dbReference type="Proteomes" id="UP000494040">
    <property type="component" value="Unassembled WGS sequence"/>
</dbReference>
<dbReference type="PROSITE" id="PS00678">
    <property type="entry name" value="WD_REPEATS_1"/>
    <property type="match status" value="1"/>
</dbReference>
<dbReference type="InterPro" id="IPR036322">
    <property type="entry name" value="WD40_repeat_dom_sf"/>
</dbReference>
<evidence type="ECO:0000256" key="4">
    <source>
        <dbReference type="PROSITE-ProRule" id="PRU00221"/>
    </source>
</evidence>
<keyword evidence="1 4" id="KW-0853">WD repeat</keyword>
<dbReference type="InterPro" id="IPR002182">
    <property type="entry name" value="NB-ARC"/>
</dbReference>
<dbReference type="Gene3D" id="1.10.8.430">
    <property type="entry name" value="Helical domain of apoptotic protease-activating factors"/>
    <property type="match status" value="1"/>
</dbReference>
<dbReference type="SUPFAM" id="SSF50978">
    <property type="entry name" value="WD40 repeat-like"/>
    <property type="match status" value="2"/>
</dbReference>
<dbReference type="GO" id="GO:0043531">
    <property type="term" value="F:ADP binding"/>
    <property type="evidence" value="ECO:0007669"/>
    <property type="project" value="InterPro"/>
</dbReference>
<dbReference type="GO" id="GO:0006915">
    <property type="term" value="P:apoptotic process"/>
    <property type="evidence" value="ECO:0007669"/>
    <property type="project" value="UniProtKB-KW"/>
</dbReference>
<dbReference type="RefSeq" id="XP_014252007.1">
    <property type="nucleotide sequence ID" value="XM_014396521.2"/>
</dbReference>
<reference evidence="8" key="1">
    <citation type="submission" date="2022-01" db="UniProtKB">
        <authorList>
            <consortium name="EnsemblMetazoa"/>
        </authorList>
    </citation>
    <scope>IDENTIFICATION</scope>
</reference>
<evidence type="ECO:0000259" key="6">
    <source>
        <dbReference type="Pfam" id="PF17908"/>
    </source>
</evidence>
<dbReference type="GeneID" id="106668095"/>
<accession>A0A8I6RT90</accession>
<feature type="domain" description="NB-ARC" evidence="5">
    <location>
        <begin position="130"/>
        <end position="283"/>
    </location>
</feature>